<organism evidence="3 4">
    <name type="scientific">Microvirga terrestris</name>
    <dbReference type="NCBI Taxonomy" id="2791024"/>
    <lineage>
        <taxon>Bacteria</taxon>
        <taxon>Pseudomonadati</taxon>
        <taxon>Pseudomonadota</taxon>
        <taxon>Alphaproteobacteria</taxon>
        <taxon>Hyphomicrobiales</taxon>
        <taxon>Methylobacteriaceae</taxon>
        <taxon>Microvirga</taxon>
    </lineage>
</organism>
<feature type="chain" id="PRO_5046504542" evidence="2">
    <location>
        <begin position="24"/>
        <end position="189"/>
    </location>
</feature>
<comment type="caution">
    <text evidence="3">The sequence shown here is derived from an EMBL/GenBank/DDBJ whole genome shotgun (WGS) entry which is preliminary data.</text>
</comment>
<dbReference type="EMBL" id="JADQDN010000001">
    <property type="protein sequence ID" value="MBF9195057.1"/>
    <property type="molecule type" value="Genomic_DNA"/>
</dbReference>
<evidence type="ECO:0000313" key="4">
    <source>
        <dbReference type="Proteomes" id="UP000611708"/>
    </source>
</evidence>
<protein>
    <submittedName>
        <fullName evidence="3">Uncharacterized protein</fullName>
    </submittedName>
</protein>
<evidence type="ECO:0000313" key="3">
    <source>
        <dbReference type="EMBL" id="MBF9195057.1"/>
    </source>
</evidence>
<keyword evidence="1" id="KW-0812">Transmembrane</keyword>
<sequence>MKKFALLASVAVMTVGSVGTADAQHRYYHRHGGWNNGGAVAAGLIGGAVLGGLLTAAATPSYAYPGYGYGYPASYPAYGYRPTYSYGYGYPAAYPAYNYPAYGYYSAPATRVVYRPAPVYQTRVVYREPRVVNRVVYREPRYRTRVVYRDRDRPRVVRAYRRDVSNTGSIWRERQGDRVRRMEDMRSSR</sequence>
<keyword evidence="4" id="KW-1185">Reference proteome</keyword>
<evidence type="ECO:0000256" key="1">
    <source>
        <dbReference type="SAM" id="Phobius"/>
    </source>
</evidence>
<reference evidence="3 4" key="1">
    <citation type="submission" date="2020-11" db="EMBL/GenBank/DDBJ databases">
        <authorList>
            <person name="Kim M.K."/>
        </authorList>
    </citation>
    <scope>NUCLEOTIDE SEQUENCE [LARGE SCALE GENOMIC DNA]</scope>
    <source>
        <strain evidence="3 4">BT290</strain>
    </source>
</reference>
<keyword evidence="1" id="KW-1133">Transmembrane helix</keyword>
<proteinExistence type="predicted"/>
<keyword evidence="2" id="KW-0732">Signal</keyword>
<dbReference type="Proteomes" id="UP000611708">
    <property type="component" value="Unassembled WGS sequence"/>
</dbReference>
<gene>
    <name evidence="3" type="ORF">I2H36_03340</name>
</gene>
<keyword evidence="1" id="KW-0472">Membrane</keyword>
<feature type="transmembrane region" description="Helical" evidence="1">
    <location>
        <begin position="39"/>
        <end position="58"/>
    </location>
</feature>
<dbReference type="RefSeq" id="WP_196262429.1">
    <property type="nucleotide sequence ID" value="NZ_JADQDN010000001.1"/>
</dbReference>
<feature type="signal peptide" evidence="2">
    <location>
        <begin position="1"/>
        <end position="23"/>
    </location>
</feature>
<name>A0ABS0HNL9_9HYPH</name>
<accession>A0ABS0HNL9</accession>
<evidence type="ECO:0000256" key="2">
    <source>
        <dbReference type="SAM" id="SignalP"/>
    </source>
</evidence>